<accession>J5Q547</accession>
<evidence type="ECO:0000256" key="8">
    <source>
        <dbReference type="SAM" id="MobiDB-lite"/>
    </source>
</evidence>
<sequence>MRLLSTLPPLGTSPFASFSFASLSPPTAPRAAHSFKTTECHHSTTTRDFHCFVTPPPAPPERTTTSQSQGRRYSMASPFPSRPTSIDGVHFVQRRDLNPLRHRPHKFAIYFFNALRATALFRIWHMLVFLGGWAAMVVLVSEKTKADLGIPTTMITVRVLLGLTLSYRTSSAYERYQEGRRMWALIILASRNWARTVWFHCPDSMSGNPPSDPQAKAQDEARAVIEKKTIVQLALAFAVSVKHYLRGEEGIYYEDLFHLVNFIPSLDLPSGMAMGNATIQPDLPSLSSNHPGYHTRPMSTLSKEPTYVSPETPGYLRPADDAPGFDWSSLFRFHKKNKVADEEKARQAQRVETAPMPFGCNNIPLEITMFMSSWVATMEKRKVIGVPTINQLNLCLNQLNEALATLERILTTPIPWSFNAHIWEISWIYCLALPFQIYGGGFGYISIPATVIVGYIIIGYASIAEEIEQPFGYDRNDLNLGYFCRHIIARELDAITARPLVDPDEYVFTSKNRPLGDCEPSADRLVEKSVEVIRSRLAVTGLVGSATTAKASLAYPETQGNLANGPQRNDTRTSLSYAQKTSPLACVPPMCSSSSSD</sequence>
<dbReference type="Pfam" id="PF25539">
    <property type="entry name" value="Bestrophin_2"/>
    <property type="match status" value="2"/>
</dbReference>
<dbReference type="InterPro" id="IPR044669">
    <property type="entry name" value="YneE/VCCN1/2-like"/>
</dbReference>
<evidence type="ECO:0000256" key="7">
    <source>
        <dbReference type="ARBA" id="ARBA00023136"/>
    </source>
</evidence>
<evidence type="ECO:0000313" key="10">
    <source>
        <dbReference type="EMBL" id="EJT45503.1"/>
    </source>
</evidence>
<dbReference type="EMBL" id="ALBS01000324">
    <property type="protein sequence ID" value="EJT45503.1"/>
    <property type="molecule type" value="Genomic_DNA"/>
</dbReference>
<keyword evidence="5 9" id="KW-1133">Transmembrane helix</keyword>
<dbReference type="GeneID" id="25989461"/>
<dbReference type="RefSeq" id="XP_014176633.1">
    <property type="nucleotide sequence ID" value="XM_014321158.1"/>
</dbReference>
<dbReference type="Proteomes" id="UP000002748">
    <property type="component" value="Unassembled WGS sequence"/>
</dbReference>
<evidence type="ECO:0000256" key="6">
    <source>
        <dbReference type="ARBA" id="ARBA00023065"/>
    </source>
</evidence>
<keyword evidence="7 9" id="KW-0472">Membrane</keyword>
<organism evidence="10 11">
    <name type="scientific">Trichosporon asahii var. asahii (strain ATCC 90039 / CBS 2479 / JCM 2466 / KCTC 7840 / NBRC 103889/ NCYC 2677 / UAMH 7654)</name>
    <name type="common">Yeast</name>
    <dbReference type="NCBI Taxonomy" id="1186058"/>
    <lineage>
        <taxon>Eukaryota</taxon>
        <taxon>Fungi</taxon>
        <taxon>Dikarya</taxon>
        <taxon>Basidiomycota</taxon>
        <taxon>Agaricomycotina</taxon>
        <taxon>Tremellomycetes</taxon>
        <taxon>Trichosporonales</taxon>
        <taxon>Trichosporonaceae</taxon>
        <taxon>Trichosporon</taxon>
    </lineage>
</organism>
<evidence type="ECO:0000256" key="5">
    <source>
        <dbReference type="ARBA" id="ARBA00022989"/>
    </source>
</evidence>
<keyword evidence="6" id="KW-0406">Ion transport</keyword>
<dbReference type="PANTHER" id="PTHR33281">
    <property type="entry name" value="UPF0187 PROTEIN YNEE"/>
    <property type="match status" value="1"/>
</dbReference>
<dbReference type="HOGENOM" id="CLU_029790_1_1_1"/>
<dbReference type="AlphaFoldDB" id="J5Q547"/>
<keyword evidence="3" id="KW-1003">Cell membrane</keyword>
<dbReference type="KEGG" id="tasa:A1Q1_05949"/>
<comment type="caution">
    <text evidence="10">The sequence shown here is derived from an EMBL/GenBank/DDBJ whole genome shotgun (WGS) entry which is preliminary data.</text>
</comment>
<dbReference type="VEuPathDB" id="FungiDB:A1Q1_05949"/>
<name>J5Q547_TRIAS</name>
<comment type="subcellular location">
    <subcellularLocation>
        <location evidence="1">Cell membrane</location>
        <topology evidence="1">Multi-pass membrane protein</topology>
    </subcellularLocation>
</comment>
<reference evidence="10 11" key="1">
    <citation type="journal article" date="2012" name="Eukaryot. Cell">
        <title>Draft genome sequence of CBS 2479, the standard type strain of Trichosporon asahii.</title>
        <authorList>
            <person name="Yang R.Y."/>
            <person name="Li H.T."/>
            <person name="Zhu H."/>
            <person name="Zhou G.P."/>
            <person name="Wang M."/>
            <person name="Wang L."/>
        </authorList>
    </citation>
    <scope>NUCLEOTIDE SEQUENCE [LARGE SCALE GENOMIC DNA]</scope>
    <source>
        <strain evidence="11">ATCC 90039 / CBS 2479 / JCM 2466 / KCTC 7840 / NCYC 2677 / UAMH 7654</strain>
    </source>
</reference>
<feature type="transmembrane region" description="Helical" evidence="9">
    <location>
        <begin position="123"/>
        <end position="141"/>
    </location>
</feature>
<dbReference type="GO" id="GO:0005254">
    <property type="term" value="F:chloride channel activity"/>
    <property type="evidence" value="ECO:0007669"/>
    <property type="project" value="InterPro"/>
</dbReference>
<evidence type="ECO:0000313" key="11">
    <source>
        <dbReference type="Proteomes" id="UP000002748"/>
    </source>
</evidence>
<evidence type="ECO:0000256" key="4">
    <source>
        <dbReference type="ARBA" id="ARBA00022692"/>
    </source>
</evidence>
<gene>
    <name evidence="10" type="ORF">A1Q1_05949</name>
</gene>
<feature type="region of interest" description="Disordered" evidence="8">
    <location>
        <begin position="52"/>
        <end position="77"/>
    </location>
</feature>
<evidence type="ECO:0000256" key="9">
    <source>
        <dbReference type="SAM" id="Phobius"/>
    </source>
</evidence>
<evidence type="ECO:0000256" key="3">
    <source>
        <dbReference type="ARBA" id="ARBA00022475"/>
    </source>
</evidence>
<proteinExistence type="predicted"/>
<keyword evidence="2" id="KW-0813">Transport</keyword>
<dbReference type="GO" id="GO:0005886">
    <property type="term" value="C:plasma membrane"/>
    <property type="evidence" value="ECO:0007669"/>
    <property type="project" value="UniProtKB-SubCell"/>
</dbReference>
<keyword evidence="4 9" id="KW-0812">Transmembrane</keyword>
<dbReference type="PANTHER" id="PTHR33281:SF19">
    <property type="entry name" value="VOLTAGE-DEPENDENT ANION CHANNEL-FORMING PROTEIN YNEE"/>
    <property type="match status" value="1"/>
</dbReference>
<dbReference type="OrthoDB" id="1368at2759"/>
<protein>
    <submittedName>
        <fullName evidence="10">Uncharacterized protein</fullName>
    </submittedName>
</protein>
<evidence type="ECO:0000256" key="2">
    <source>
        <dbReference type="ARBA" id="ARBA00022448"/>
    </source>
</evidence>
<evidence type="ECO:0000256" key="1">
    <source>
        <dbReference type="ARBA" id="ARBA00004651"/>
    </source>
</evidence>